<dbReference type="Pfam" id="PF14015">
    <property type="entry name" value="DUF4231"/>
    <property type="match status" value="1"/>
</dbReference>
<dbReference type="AlphaFoldDB" id="A0A939HHJ9"/>
<gene>
    <name evidence="2" type="ORF">J1902_19135</name>
</gene>
<evidence type="ECO:0000313" key="3">
    <source>
        <dbReference type="Proteomes" id="UP000664164"/>
    </source>
</evidence>
<proteinExistence type="predicted"/>
<protein>
    <submittedName>
        <fullName evidence="2">DUF4231 domain-containing protein</fullName>
    </submittedName>
</protein>
<sequence>MAYQILKFLVLGAGAAVTVLAALSAPAPITASVGAAIVVFEGAQQIGHFHANWINYRATAEHMRQHGFFYAAGTAPYNHPRTRRDRLAQFMRETIADESGDWTDTARKAGRNGDQ</sequence>
<dbReference type="Proteomes" id="UP000664164">
    <property type="component" value="Unassembled WGS sequence"/>
</dbReference>
<accession>A0A939HHJ9</accession>
<dbReference type="InterPro" id="IPR025325">
    <property type="entry name" value="DUF4231"/>
</dbReference>
<name>A0A939HHJ9_9MICC</name>
<dbReference type="EMBL" id="JAFNLL010000132">
    <property type="protein sequence ID" value="MBO1270036.1"/>
    <property type="molecule type" value="Genomic_DNA"/>
</dbReference>
<comment type="caution">
    <text evidence="2">The sequence shown here is derived from an EMBL/GenBank/DDBJ whole genome shotgun (WGS) entry which is preliminary data.</text>
</comment>
<dbReference type="NCBIfam" id="NF033634">
    <property type="entry name" value="SLATT_1"/>
    <property type="match status" value="1"/>
</dbReference>
<keyword evidence="3" id="KW-1185">Reference proteome</keyword>
<organism evidence="2 3">
    <name type="scientific">Arthrobacter cavernae</name>
    <dbReference type="NCBI Taxonomy" id="2817681"/>
    <lineage>
        <taxon>Bacteria</taxon>
        <taxon>Bacillati</taxon>
        <taxon>Actinomycetota</taxon>
        <taxon>Actinomycetes</taxon>
        <taxon>Micrococcales</taxon>
        <taxon>Micrococcaceae</taxon>
        <taxon>Arthrobacter</taxon>
    </lineage>
</organism>
<keyword evidence="1" id="KW-0732">Signal</keyword>
<evidence type="ECO:0000313" key="2">
    <source>
        <dbReference type="EMBL" id="MBO1270036.1"/>
    </source>
</evidence>
<feature type="signal peptide" evidence="1">
    <location>
        <begin position="1"/>
        <end position="21"/>
    </location>
</feature>
<evidence type="ECO:0000256" key="1">
    <source>
        <dbReference type="SAM" id="SignalP"/>
    </source>
</evidence>
<reference evidence="2" key="1">
    <citation type="submission" date="2021-03" db="EMBL/GenBank/DDBJ databases">
        <title>A new species, PO-11, isolated from a karst cave deposit.</title>
        <authorList>
            <person name="Zhaoxiaoyong W."/>
        </authorList>
    </citation>
    <scope>NUCLEOTIDE SEQUENCE</scope>
    <source>
        <strain evidence="2">PO-11</strain>
    </source>
</reference>
<feature type="chain" id="PRO_5039293174" evidence="1">
    <location>
        <begin position="22"/>
        <end position="115"/>
    </location>
</feature>